<protein>
    <submittedName>
        <fullName evidence="1">HTH Tnp Tc3 2 domain containing protein</fullName>
    </submittedName>
</protein>
<organism evidence="1 2">
    <name type="scientific">Asbolus verrucosus</name>
    <name type="common">Desert ironclad beetle</name>
    <dbReference type="NCBI Taxonomy" id="1661398"/>
    <lineage>
        <taxon>Eukaryota</taxon>
        <taxon>Metazoa</taxon>
        <taxon>Ecdysozoa</taxon>
        <taxon>Arthropoda</taxon>
        <taxon>Hexapoda</taxon>
        <taxon>Insecta</taxon>
        <taxon>Pterygota</taxon>
        <taxon>Neoptera</taxon>
        <taxon>Endopterygota</taxon>
        <taxon>Coleoptera</taxon>
        <taxon>Polyphaga</taxon>
        <taxon>Cucujiformia</taxon>
        <taxon>Tenebrionidae</taxon>
        <taxon>Pimeliinae</taxon>
        <taxon>Asbolus</taxon>
    </lineage>
</organism>
<dbReference type="GO" id="GO:0003676">
    <property type="term" value="F:nucleic acid binding"/>
    <property type="evidence" value="ECO:0007669"/>
    <property type="project" value="InterPro"/>
</dbReference>
<proteinExistence type="predicted"/>
<dbReference type="InterPro" id="IPR036397">
    <property type="entry name" value="RNaseH_sf"/>
</dbReference>
<dbReference type="STRING" id="1661398.A0A482VDL6"/>
<evidence type="ECO:0000313" key="1">
    <source>
        <dbReference type="EMBL" id="RZB41555.1"/>
    </source>
</evidence>
<evidence type="ECO:0000313" key="2">
    <source>
        <dbReference type="Proteomes" id="UP000292052"/>
    </source>
</evidence>
<dbReference type="InterPro" id="IPR052709">
    <property type="entry name" value="Transposase-MT_Hybrid"/>
</dbReference>
<keyword evidence="2" id="KW-1185">Reference proteome</keyword>
<sequence>MSKVYGEDGPSLYQIKFWSKQFKWCRESVEDDPRPGRPTEATNKAICKKIEDLVLEERRIKISFIASELKISVGSVWNILHNVLGMNKVSARWVPRLLTPEQKLKRHEICQQNLLALEEDPDLFSRIVTGDETWVHHWEPETKMES</sequence>
<dbReference type="OrthoDB" id="8189655at2759"/>
<dbReference type="PANTHER" id="PTHR46060">
    <property type="entry name" value="MARINER MOS1 TRANSPOSASE-LIKE PROTEIN"/>
    <property type="match status" value="1"/>
</dbReference>
<feature type="non-terminal residue" evidence="1">
    <location>
        <position position="146"/>
    </location>
</feature>
<dbReference type="Proteomes" id="UP000292052">
    <property type="component" value="Unassembled WGS sequence"/>
</dbReference>
<reference evidence="1 2" key="1">
    <citation type="submission" date="2017-03" db="EMBL/GenBank/DDBJ databases">
        <title>Genome of the blue death feigning beetle - Asbolus verrucosus.</title>
        <authorList>
            <person name="Rider S.D."/>
        </authorList>
    </citation>
    <scope>NUCLEOTIDE SEQUENCE [LARGE SCALE GENOMIC DNA]</scope>
    <source>
        <strain evidence="1">Butters</strain>
        <tissue evidence="1">Head and leg muscle</tissue>
    </source>
</reference>
<name>A0A482VDL6_ASBVE</name>
<accession>A0A482VDL6</accession>
<dbReference type="Gene3D" id="3.30.420.10">
    <property type="entry name" value="Ribonuclease H-like superfamily/Ribonuclease H"/>
    <property type="match status" value="1"/>
</dbReference>
<dbReference type="AlphaFoldDB" id="A0A482VDL6"/>
<comment type="caution">
    <text evidence="1">The sequence shown here is derived from an EMBL/GenBank/DDBJ whole genome shotgun (WGS) entry which is preliminary data.</text>
</comment>
<gene>
    <name evidence="1" type="ORF">BDFB_015071</name>
</gene>
<dbReference type="PANTHER" id="PTHR46060:SF1">
    <property type="entry name" value="MARINER MOS1 TRANSPOSASE-LIKE PROTEIN"/>
    <property type="match status" value="1"/>
</dbReference>
<dbReference type="EMBL" id="QDEB01113148">
    <property type="protein sequence ID" value="RZB41555.1"/>
    <property type="molecule type" value="Genomic_DNA"/>
</dbReference>